<evidence type="ECO:0000256" key="1">
    <source>
        <dbReference type="ARBA" id="ARBA00010134"/>
    </source>
</evidence>
<dbReference type="Pfam" id="PF00656">
    <property type="entry name" value="Peptidase_C14"/>
    <property type="match status" value="1"/>
</dbReference>
<dbReference type="Gene3D" id="3.40.50.1460">
    <property type="match status" value="1"/>
</dbReference>
<reference evidence="4 5" key="1">
    <citation type="submission" date="2020-04" db="EMBL/GenBank/DDBJ databases">
        <authorList>
            <person name="Alioto T."/>
            <person name="Alioto T."/>
            <person name="Gomez Garrido J."/>
        </authorList>
    </citation>
    <scope>NUCLEOTIDE SEQUENCE [LARGE SCALE GENOMIC DNA]</scope>
</reference>
<organism evidence="4 5">
    <name type="scientific">Cloeon dipterum</name>
    <dbReference type="NCBI Taxonomy" id="197152"/>
    <lineage>
        <taxon>Eukaryota</taxon>
        <taxon>Metazoa</taxon>
        <taxon>Ecdysozoa</taxon>
        <taxon>Arthropoda</taxon>
        <taxon>Hexapoda</taxon>
        <taxon>Insecta</taxon>
        <taxon>Pterygota</taxon>
        <taxon>Palaeoptera</taxon>
        <taxon>Ephemeroptera</taxon>
        <taxon>Pisciforma</taxon>
        <taxon>Baetidae</taxon>
        <taxon>Cloeon</taxon>
    </lineage>
</organism>
<protein>
    <recommendedName>
        <fullName evidence="3">Peptidase C14A caspase catalytic domain-containing protein</fullName>
    </recommendedName>
</protein>
<evidence type="ECO:0000313" key="4">
    <source>
        <dbReference type="EMBL" id="CAB3387199.1"/>
    </source>
</evidence>
<gene>
    <name evidence="4" type="ORF">CLODIP_2_CD09406</name>
</gene>
<accession>A0A8S1E142</accession>
<evidence type="ECO:0000256" key="2">
    <source>
        <dbReference type="SAM" id="MobiDB-lite"/>
    </source>
</evidence>
<feature type="compositionally biased region" description="Basic residues" evidence="2">
    <location>
        <begin position="321"/>
        <end position="330"/>
    </location>
</feature>
<dbReference type="InterPro" id="IPR015917">
    <property type="entry name" value="Pept_C14A"/>
</dbReference>
<proteinExistence type="inferred from homology"/>
<dbReference type="Gene3D" id="3.80.10.10">
    <property type="entry name" value="Ribonuclease Inhibitor"/>
    <property type="match status" value="1"/>
</dbReference>
<comment type="similarity">
    <text evidence="1">Belongs to the peptidase C14A family.</text>
</comment>
<dbReference type="PANTHER" id="PTHR22576">
    <property type="entry name" value="MUCOSA ASSOCIATED LYMPHOID TISSUE LYMPHOMA TRANSLOCATION PROTEIN 1/PARACASPASE"/>
    <property type="match status" value="1"/>
</dbReference>
<dbReference type="InterPro" id="IPR029030">
    <property type="entry name" value="Caspase-like_dom_sf"/>
</dbReference>
<feature type="region of interest" description="Disordered" evidence="2">
    <location>
        <begin position="318"/>
        <end position="340"/>
    </location>
</feature>
<comment type="caution">
    <text evidence="4">The sequence shown here is derived from an EMBL/GenBank/DDBJ whole genome shotgun (WGS) entry which is preliminary data.</text>
</comment>
<dbReference type="SUPFAM" id="SSF52047">
    <property type="entry name" value="RNI-like"/>
    <property type="match status" value="1"/>
</dbReference>
<feature type="domain" description="Peptidase C14A caspase catalytic" evidence="3">
    <location>
        <begin position="424"/>
        <end position="646"/>
    </location>
</feature>
<dbReference type="InterPro" id="IPR032675">
    <property type="entry name" value="LRR_dom_sf"/>
</dbReference>
<dbReference type="InterPro" id="IPR052039">
    <property type="entry name" value="Caspase-related_regulators"/>
</dbReference>
<dbReference type="SMART" id="SM00115">
    <property type="entry name" value="CASc"/>
    <property type="match status" value="1"/>
</dbReference>
<evidence type="ECO:0000313" key="5">
    <source>
        <dbReference type="Proteomes" id="UP000494165"/>
    </source>
</evidence>
<dbReference type="InterPro" id="IPR011600">
    <property type="entry name" value="Pept_C14_caspase"/>
</dbReference>
<dbReference type="GO" id="GO:0006508">
    <property type="term" value="P:proteolysis"/>
    <property type="evidence" value="ECO:0007669"/>
    <property type="project" value="InterPro"/>
</dbReference>
<name>A0A8S1E142_9INSE</name>
<dbReference type="OrthoDB" id="6097640at2759"/>
<dbReference type="AlphaFoldDB" id="A0A8S1E142"/>
<evidence type="ECO:0000259" key="3">
    <source>
        <dbReference type="SMART" id="SM00115"/>
    </source>
</evidence>
<dbReference type="GO" id="GO:0004197">
    <property type="term" value="F:cysteine-type endopeptidase activity"/>
    <property type="evidence" value="ECO:0007669"/>
    <property type="project" value="InterPro"/>
</dbReference>
<keyword evidence="5" id="KW-1185">Reference proteome</keyword>
<dbReference type="SUPFAM" id="SSF52129">
    <property type="entry name" value="Caspase-like"/>
    <property type="match status" value="1"/>
</dbReference>
<dbReference type="Proteomes" id="UP000494165">
    <property type="component" value="Unassembled WGS sequence"/>
</dbReference>
<dbReference type="PANTHER" id="PTHR22576:SF41">
    <property type="entry name" value="CASPASE 14, APOPTOSIS-RELATED CYSTEINE PEPTIDASE"/>
    <property type="match status" value="1"/>
</dbReference>
<sequence length="798" mass="91412">MVDLQVKDDDGKNLYIIRDEEEMEALLRFSQIKSLVLLDCPTEAILDRFLGRYGGKLQTLCVCNLFEMKLKYEFRSIFNACPKLETLVLVGVQIVDPKPLGFFAQLRNLQWLDFHQTKTMRLSNVLSGPYLENVYILDSKPDLEDTRQVSFAPFRVAVMPLVKPLCRVCERPTADGAVRAVQLDKEKLQTWLLNVCGYEFAEEIEDEDLICYFCIWNAEFLAKYVCNLEALAWWPPDLDYLDDVTKELRRKYLEGKAEQCWVQLEKIELPKIEKDEHGEHEAMSDCRKSGKKCFYCGQVVVKISRHSNSREGSRTIGAARRSTHATHSHTQRAISGVGGRARPRDLSPLVVMGESTEKIAAKFSAGPGNPGQRAADLGYFVSTVNGQIVTKNADNVCVLVVHYDFKNARDKNLFRDGDAKDVIHLQTTFEENRKCNFRSLLSPKREELLELLSGMDSLLRFFGSKDVPSVFVFYILSHGNRDGKIYTDHYESEDSKEFVSFTTTDIFDSLKNLKLFDDCLKLINLGPCRGDFFDTIYSANHQPMLDNKNSCRITYEPQMRNLVVFYSTVETTRAIRGVSGTAFIREACKVLDSMKEDEPILNVLTSIKNQIHNRLKHNYDVKECVFISQTPEVKMFALNRRFFFSKSSLVSSNSCSSGDDSKLKVESEFFPWKSDSEANVRHRRAFLLFSEPNEEVDKIKKALSENLQFEISERMPGESSLELYFKEVSELEPDVGCVVTFLFGKLSEKEVTREVCCRFGDEDIAMTDIQWRIYRVEWVDFSTGPKGRGALWAGQRTK</sequence>
<dbReference type="EMBL" id="CADEPI010000549">
    <property type="protein sequence ID" value="CAB3387199.1"/>
    <property type="molecule type" value="Genomic_DNA"/>
</dbReference>